<comment type="caution">
    <text evidence="1">The sequence shown here is derived from an EMBL/GenBank/DDBJ whole genome shotgun (WGS) entry which is preliminary data.</text>
</comment>
<evidence type="ECO:0000313" key="2">
    <source>
        <dbReference type="Proteomes" id="UP000054564"/>
    </source>
</evidence>
<name>A0A0L0VIF1_9BASI</name>
<reference evidence="2" key="1">
    <citation type="submission" date="2014-03" db="EMBL/GenBank/DDBJ databases">
        <title>The Genome Sequence of Puccinia striiformis f. sp. tritici PST-78.</title>
        <authorList>
            <consortium name="The Broad Institute Genome Sequencing Platform"/>
            <person name="Cuomo C."/>
            <person name="Hulbert S."/>
            <person name="Chen X."/>
            <person name="Walker B."/>
            <person name="Young S.K."/>
            <person name="Zeng Q."/>
            <person name="Gargeya S."/>
            <person name="Fitzgerald M."/>
            <person name="Haas B."/>
            <person name="Abouelleil A."/>
            <person name="Alvarado L."/>
            <person name="Arachchi H.M."/>
            <person name="Berlin A.M."/>
            <person name="Chapman S.B."/>
            <person name="Goldberg J."/>
            <person name="Griggs A."/>
            <person name="Gujja S."/>
            <person name="Hansen M."/>
            <person name="Howarth C."/>
            <person name="Imamovic A."/>
            <person name="Larimer J."/>
            <person name="McCowan C."/>
            <person name="Montmayeur A."/>
            <person name="Murphy C."/>
            <person name="Neiman D."/>
            <person name="Pearson M."/>
            <person name="Priest M."/>
            <person name="Roberts A."/>
            <person name="Saif S."/>
            <person name="Shea T."/>
            <person name="Sisk P."/>
            <person name="Sykes S."/>
            <person name="Wortman J."/>
            <person name="Nusbaum C."/>
            <person name="Birren B."/>
        </authorList>
    </citation>
    <scope>NUCLEOTIDE SEQUENCE [LARGE SCALE GENOMIC DNA]</scope>
    <source>
        <strain evidence="2">race PST-78</strain>
    </source>
</reference>
<dbReference type="EMBL" id="AJIL01000051">
    <property type="protein sequence ID" value="KNE98971.1"/>
    <property type="molecule type" value="Genomic_DNA"/>
</dbReference>
<dbReference type="AlphaFoldDB" id="A0A0L0VIF1"/>
<evidence type="ECO:0000313" key="1">
    <source>
        <dbReference type="EMBL" id="KNE98971.1"/>
    </source>
</evidence>
<dbReference type="Proteomes" id="UP000054564">
    <property type="component" value="Unassembled WGS sequence"/>
</dbReference>
<sequence length="126" mass="14202">MLGGRRYGQSERAGQPAAMVRLSYKYHTRHDLCPTANDATPFFFAAGLRQLDVKQENLQVGIPPMAYHLLQSCVPVSLPVYNSTVDGRLLPEPRSLLQLSYTCNQNRHECCSPIRNPYLRLVLATQ</sequence>
<accession>A0A0L0VIF1</accession>
<keyword evidence="2" id="KW-1185">Reference proteome</keyword>
<gene>
    <name evidence="1" type="ORF">PSTG_07815</name>
</gene>
<organism evidence="1 2">
    <name type="scientific">Puccinia striiformis f. sp. tritici PST-78</name>
    <dbReference type="NCBI Taxonomy" id="1165861"/>
    <lineage>
        <taxon>Eukaryota</taxon>
        <taxon>Fungi</taxon>
        <taxon>Dikarya</taxon>
        <taxon>Basidiomycota</taxon>
        <taxon>Pucciniomycotina</taxon>
        <taxon>Pucciniomycetes</taxon>
        <taxon>Pucciniales</taxon>
        <taxon>Pucciniaceae</taxon>
        <taxon>Puccinia</taxon>
    </lineage>
</organism>
<proteinExistence type="predicted"/>
<protein>
    <submittedName>
        <fullName evidence="1">Uncharacterized protein</fullName>
    </submittedName>
</protein>